<sequence length="622" mass="67041">MGTAGFGRGHTAGVTRSQGRGAATLGRGQFAARFPAGAATPGRGQLPAAGHQSASHAARAVHAGRAQFAGTLHYDAALEAAYGDGVYGLGGSGTASCGHAVYGHGTNVEDGDVEAAVQYFREGDDGYIPPDATDDQYYSLDMNGDTSRGRTRGRGLGRSRQFTQPRQVPSTVGRGRGRGRSRGRGLTTSVNDVQPVVSAGQNANATVVNRSTSQRSAKNPVDSQGDMDWPVPEHVSIVCSLFAEQVEKGNRPNTHLNAVGYAEVSSRFFEMTVIELTKTQLKNKWEKLKGDLTAWRKLMRRQTGTGWDHLRQTIEMDPEWWRKIKAEILGCAKFKEGPLWNEADLTKMFDKITNDESNHWNPMTENPIIPESQEPIINLEDDFVDAECEIPNDFTSPGSDVVKEVSPSVGNGKKRPQTTLAITLCNNQLLDLGGQKALLIVTQLSLFLSMPTPNASCYKLRSADQPQQKQSLAIIRKATKNASRGLNITGGGRQQKPMLWQLPPPMSPLRATLFAAPGCTIGATDFFDAYPGCPRCAGLPEMRRFTRTVLSRRYAVLAFSSRGDTAGGEEGSELTAVESIKWWTTEKYPQLEGLLLVSIGAPPAATSSPCSRSGLSSAASPS</sequence>
<dbReference type="Proteomes" id="UP001341281">
    <property type="component" value="Chromosome 07"/>
</dbReference>
<dbReference type="PANTHER" id="PTHR47851:SF8">
    <property type="entry name" value="NO APICAL MERISTEM-ASSOCIATED C-TERMINAL DOMAIN-CONTAINING PROTEIN"/>
    <property type="match status" value="1"/>
</dbReference>
<feature type="compositionally biased region" description="Gly residues" evidence="1">
    <location>
        <begin position="1"/>
        <end position="10"/>
    </location>
</feature>
<evidence type="ECO:0000313" key="3">
    <source>
        <dbReference type="EMBL" id="WVZ84861.1"/>
    </source>
</evidence>
<feature type="compositionally biased region" description="Polar residues" evidence="1">
    <location>
        <begin position="161"/>
        <end position="170"/>
    </location>
</feature>
<keyword evidence="4" id="KW-1185">Reference proteome</keyword>
<protein>
    <recommendedName>
        <fullName evidence="2">Myb/SANT-like domain-containing protein</fullName>
    </recommendedName>
</protein>
<organism evidence="3 4">
    <name type="scientific">Paspalum notatum var. saurae</name>
    <dbReference type="NCBI Taxonomy" id="547442"/>
    <lineage>
        <taxon>Eukaryota</taxon>
        <taxon>Viridiplantae</taxon>
        <taxon>Streptophyta</taxon>
        <taxon>Embryophyta</taxon>
        <taxon>Tracheophyta</taxon>
        <taxon>Spermatophyta</taxon>
        <taxon>Magnoliopsida</taxon>
        <taxon>Liliopsida</taxon>
        <taxon>Poales</taxon>
        <taxon>Poaceae</taxon>
        <taxon>PACMAD clade</taxon>
        <taxon>Panicoideae</taxon>
        <taxon>Andropogonodae</taxon>
        <taxon>Paspaleae</taxon>
        <taxon>Paspalinae</taxon>
        <taxon>Paspalum</taxon>
    </lineage>
</organism>
<evidence type="ECO:0000259" key="2">
    <source>
        <dbReference type="Pfam" id="PF12776"/>
    </source>
</evidence>
<feature type="region of interest" description="Disordered" evidence="1">
    <location>
        <begin position="603"/>
        <end position="622"/>
    </location>
</feature>
<dbReference type="PANTHER" id="PTHR47851">
    <property type="entry name" value="OS06G0588700 PROTEIN-RELATED"/>
    <property type="match status" value="1"/>
</dbReference>
<feature type="region of interest" description="Disordered" evidence="1">
    <location>
        <begin position="139"/>
        <end position="228"/>
    </location>
</feature>
<evidence type="ECO:0000313" key="4">
    <source>
        <dbReference type="Proteomes" id="UP001341281"/>
    </source>
</evidence>
<evidence type="ECO:0000256" key="1">
    <source>
        <dbReference type="SAM" id="MobiDB-lite"/>
    </source>
</evidence>
<feature type="compositionally biased region" description="Low complexity" evidence="1">
    <location>
        <begin position="607"/>
        <end position="622"/>
    </location>
</feature>
<dbReference type="AlphaFoldDB" id="A0AAQ3X4S5"/>
<dbReference type="InterPro" id="IPR024752">
    <property type="entry name" value="Myb/SANT-like_dom"/>
</dbReference>
<name>A0AAQ3X4S5_PASNO</name>
<proteinExistence type="predicted"/>
<dbReference type="Pfam" id="PF12776">
    <property type="entry name" value="Myb_DNA-bind_3"/>
    <property type="match status" value="1"/>
</dbReference>
<gene>
    <name evidence="3" type="ORF">U9M48_031841</name>
</gene>
<accession>A0AAQ3X4S5</accession>
<feature type="region of interest" description="Disordered" evidence="1">
    <location>
        <begin position="1"/>
        <end position="22"/>
    </location>
</feature>
<feature type="compositionally biased region" description="Polar residues" evidence="1">
    <location>
        <begin position="199"/>
        <end position="217"/>
    </location>
</feature>
<dbReference type="EMBL" id="CP144751">
    <property type="protein sequence ID" value="WVZ84861.1"/>
    <property type="molecule type" value="Genomic_DNA"/>
</dbReference>
<feature type="domain" description="Myb/SANT-like" evidence="2">
    <location>
        <begin position="232"/>
        <end position="323"/>
    </location>
</feature>
<reference evidence="3 4" key="1">
    <citation type="submission" date="2024-02" db="EMBL/GenBank/DDBJ databases">
        <title>High-quality chromosome-scale genome assembly of Pensacola bahiagrass (Paspalum notatum Flugge var. saurae).</title>
        <authorList>
            <person name="Vega J.M."/>
            <person name="Podio M."/>
            <person name="Orjuela J."/>
            <person name="Siena L.A."/>
            <person name="Pessino S.C."/>
            <person name="Combes M.C."/>
            <person name="Mariac C."/>
            <person name="Albertini E."/>
            <person name="Pupilli F."/>
            <person name="Ortiz J.P.A."/>
            <person name="Leblanc O."/>
        </authorList>
    </citation>
    <scope>NUCLEOTIDE SEQUENCE [LARGE SCALE GENOMIC DNA]</scope>
    <source>
        <strain evidence="3">R1</strain>
        <tissue evidence="3">Leaf</tissue>
    </source>
</reference>